<reference evidence="6" key="1">
    <citation type="submission" date="2020-08" db="EMBL/GenBank/DDBJ databases">
        <title>Genome public.</title>
        <authorList>
            <person name="Liu C."/>
            <person name="Sun Q."/>
        </authorList>
    </citation>
    <scope>NUCLEOTIDE SEQUENCE</scope>
    <source>
        <strain evidence="6">NSJ-63</strain>
    </source>
</reference>
<dbReference type="Gene3D" id="1.10.3660.10">
    <property type="entry name" value="6-phosphogluconate dehydrogenase C-terminal like domain"/>
    <property type="match status" value="1"/>
</dbReference>
<dbReference type="PANTHER" id="PTHR21363:SF0">
    <property type="entry name" value="PREPHENATE DEHYDROGENASE [NADP(+)]"/>
    <property type="match status" value="1"/>
</dbReference>
<accession>A0A926HWA5</accession>
<comment type="similarity">
    <text evidence="1">Belongs to the prephenate/arogenate dehydrogenase family.</text>
</comment>
<proteinExistence type="inferred from homology"/>
<organism evidence="6 7">
    <name type="scientific">Guopingia tenuis</name>
    <dbReference type="NCBI Taxonomy" id="2763656"/>
    <lineage>
        <taxon>Bacteria</taxon>
        <taxon>Bacillati</taxon>
        <taxon>Bacillota</taxon>
        <taxon>Clostridia</taxon>
        <taxon>Christensenellales</taxon>
        <taxon>Christensenellaceae</taxon>
        <taxon>Guopingia</taxon>
    </lineage>
</organism>
<dbReference type="GO" id="GO:0070403">
    <property type="term" value="F:NAD+ binding"/>
    <property type="evidence" value="ECO:0007669"/>
    <property type="project" value="InterPro"/>
</dbReference>
<evidence type="ECO:0000313" key="7">
    <source>
        <dbReference type="Proteomes" id="UP000617951"/>
    </source>
</evidence>
<dbReference type="InterPro" id="IPR008927">
    <property type="entry name" value="6-PGluconate_DH-like_C_sf"/>
</dbReference>
<name>A0A926HWA5_9FIRM</name>
<protein>
    <submittedName>
        <fullName evidence="6">Prephenate dehydrogenase/arogenate dehydrogenase family protein</fullName>
    </submittedName>
</protein>
<dbReference type="InterPro" id="IPR003099">
    <property type="entry name" value="Prephen_DH"/>
</dbReference>
<comment type="caution">
    <text evidence="6">The sequence shown here is derived from an EMBL/GenBank/DDBJ whole genome shotgun (WGS) entry which is preliminary data.</text>
</comment>
<evidence type="ECO:0000256" key="4">
    <source>
        <dbReference type="SAM" id="MobiDB-lite"/>
    </source>
</evidence>
<dbReference type="GO" id="GO:0004665">
    <property type="term" value="F:prephenate dehydrogenase (NADP+) activity"/>
    <property type="evidence" value="ECO:0007669"/>
    <property type="project" value="InterPro"/>
</dbReference>
<gene>
    <name evidence="6" type="ORF">H8693_00875</name>
</gene>
<dbReference type="Proteomes" id="UP000617951">
    <property type="component" value="Unassembled WGS sequence"/>
</dbReference>
<dbReference type="InterPro" id="IPR046826">
    <property type="entry name" value="PDH_N"/>
</dbReference>
<dbReference type="RefSeq" id="WP_249279393.1">
    <property type="nucleotide sequence ID" value="NZ_JACRSS010000001.1"/>
</dbReference>
<feature type="region of interest" description="Disordered" evidence="4">
    <location>
        <begin position="276"/>
        <end position="298"/>
    </location>
</feature>
<dbReference type="Gene3D" id="3.40.50.720">
    <property type="entry name" value="NAD(P)-binding Rossmann-like Domain"/>
    <property type="match status" value="1"/>
</dbReference>
<dbReference type="SUPFAM" id="SSF48179">
    <property type="entry name" value="6-phosphogluconate dehydrogenase C-terminal domain-like"/>
    <property type="match status" value="1"/>
</dbReference>
<dbReference type="PROSITE" id="PS51176">
    <property type="entry name" value="PDH_ADH"/>
    <property type="match status" value="1"/>
</dbReference>
<evidence type="ECO:0000256" key="3">
    <source>
        <dbReference type="ARBA" id="ARBA00029440"/>
    </source>
</evidence>
<comment type="pathway">
    <text evidence="3">Amino-acid biosynthesis.</text>
</comment>
<dbReference type="EMBL" id="JACRSS010000001">
    <property type="protein sequence ID" value="MBC8537486.1"/>
    <property type="molecule type" value="Genomic_DNA"/>
</dbReference>
<evidence type="ECO:0000313" key="6">
    <source>
        <dbReference type="EMBL" id="MBC8537486.1"/>
    </source>
</evidence>
<feature type="domain" description="Prephenate/arogenate dehydrogenase" evidence="5">
    <location>
        <begin position="1"/>
        <end position="282"/>
    </location>
</feature>
<dbReference type="GO" id="GO:0008977">
    <property type="term" value="F:prephenate dehydrogenase (NAD+) activity"/>
    <property type="evidence" value="ECO:0007669"/>
    <property type="project" value="InterPro"/>
</dbReference>
<dbReference type="GO" id="GO:0006571">
    <property type="term" value="P:tyrosine biosynthetic process"/>
    <property type="evidence" value="ECO:0007669"/>
    <property type="project" value="InterPro"/>
</dbReference>
<dbReference type="InterPro" id="IPR046825">
    <property type="entry name" value="PDH_C"/>
</dbReference>
<dbReference type="AlphaFoldDB" id="A0A926HWA5"/>
<dbReference type="Pfam" id="PF02153">
    <property type="entry name" value="PDH_N"/>
    <property type="match status" value="1"/>
</dbReference>
<keyword evidence="7" id="KW-1185">Reference proteome</keyword>
<evidence type="ECO:0000256" key="1">
    <source>
        <dbReference type="ARBA" id="ARBA00007964"/>
    </source>
</evidence>
<dbReference type="InterPro" id="IPR050812">
    <property type="entry name" value="Preph/Arog_dehydrog"/>
</dbReference>
<evidence type="ECO:0000259" key="5">
    <source>
        <dbReference type="PROSITE" id="PS51176"/>
    </source>
</evidence>
<evidence type="ECO:0000256" key="2">
    <source>
        <dbReference type="ARBA" id="ARBA00023002"/>
    </source>
</evidence>
<dbReference type="SUPFAM" id="SSF51735">
    <property type="entry name" value="NAD(P)-binding Rossmann-fold domains"/>
    <property type="match status" value="1"/>
</dbReference>
<keyword evidence="2" id="KW-0560">Oxidoreductase</keyword>
<sequence length="298" mass="32378">MKIAVVGMGLMGGSLCKAIKHHTNHTVLGLDTDSHTVARALACGAIDRAIVPEELVECAITFLCLFPDTTISFAREHVDCFKSGSIVADICGVKQAIVDALEPLFLPTGVRYVGTHPMAGREFSGFAYADDRIFQGASFILTPTAKTCPLALHTLHDLAESLGFGRIVTSTPADHDKSIAFTSQLAHVVSNAYIKSPTLWNESGFSAGSFLDLTRVAKLNEEMWSTLFLLNRPALLFELDTIIGHLQEYRAALADGDKDTLRELLKDGRIRKELSLIGDATPPEEEKEDGLATHKQLD</sequence>
<dbReference type="Pfam" id="PF20463">
    <property type="entry name" value="PDH_C"/>
    <property type="match status" value="1"/>
</dbReference>
<dbReference type="InterPro" id="IPR036291">
    <property type="entry name" value="NAD(P)-bd_dom_sf"/>
</dbReference>
<feature type="compositionally biased region" description="Basic and acidic residues" evidence="4">
    <location>
        <begin position="289"/>
        <end position="298"/>
    </location>
</feature>
<dbReference type="PANTHER" id="PTHR21363">
    <property type="entry name" value="PREPHENATE DEHYDROGENASE"/>
    <property type="match status" value="1"/>
</dbReference>